<dbReference type="GO" id="GO:0016787">
    <property type="term" value="F:hydrolase activity"/>
    <property type="evidence" value="ECO:0007669"/>
    <property type="project" value="UniProtKB-KW"/>
</dbReference>
<dbReference type="InterPro" id="IPR041588">
    <property type="entry name" value="Integrase_H2C2"/>
</dbReference>
<dbReference type="RefSeq" id="XP_043177854.1">
    <property type="nucleotide sequence ID" value="XM_043322358.1"/>
</dbReference>
<dbReference type="Pfam" id="PF00078">
    <property type="entry name" value="RVT_1"/>
    <property type="match status" value="1"/>
</dbReference>
<dbReference type="GO" id="GO:0003676">
    <property type="term" value="F:nucleic acid binding"/>
    <property type="evidence" value="ECO:0007669"/>
    <property type="project" value="InterPro"/>
</dbReference>
<keyword evidence="5" id="KW-0255">Endonuclease</keyword>
<keyword evidence="8" id="KW-0479">Metal-binding</keyword>
<dbReference type="CDD" id="cd01647">
    <property type="entry name" value="RT_LTR"/>
    <property type="match status" value="1"/>
</dbReference>
<evidence type="ECO:0000256" key="2">
    <source>
        <dbReference type="ARBA" id="ARBA00022679"/>
    </source>
</evidence>
<dbReference type="InterPro" id="IPR043128">
    <property type="entry name" value="Rev_trsase/Diguanyl_cyclase"/>
</dbReference>
<dbReference type="EC" id="2.7.7.49" evidence="1"/>
<feature type="compositionally biased region" description="Polar residues" evidence="10">
    <location>
        <begin position="344"/>
        <end position="370"/>
    </location>
</feature>
<dbReference type="GO" id="GO:0003964">
    <property type="term" value="F:RNA-directed DNA polymerase activity"/>
    <property type="evidence" value="ECO:0007669"/>
    <property type="project" value="UniProtKB-KW"/>
</dbReference>
<dbReference type="KEGG" id="rsx:RhiXN_02541"/>
<keyword evidence="9" id="KW-0175">Coiled coil</keyword>
<dbReference type="PROSITE" id="PS50158">
    <property type="entry name" value="ZF_CCHC"/>
    <property type="match status" value="1"/>
</dbReference>
<dbReference type="SUPFAM" id="SSF56672">
    <property type="entry name" value="DNA/RNA polymerases"/>
    <property type="match status" value="1"/>
</dbReference>
<dbReference type="CDD" id="cd00303">
    <property type="entry name" value="retropepsin_like"/>
    <property type="match status" value="1"/>
</dbReference>
<evidence type="ECO:0000259" key="12">
    <source>
        <dbReference type="PROSITE" id="PS50878"/>
    </source>
</evidence>
<dbReference type="GO" id="GO:0008270">
    <property type="term" value="F:zinc ion binding"/>
    <property type="evidence" value="ECO:0007669"/>
    <property type="project" value="UniProtKB-KW"/>
</dbReference>
<dbReference type="AlphaFoldDB" id="A0A8H8NRT2"/>
<keyword evidence="6" id="KW-0378">Hydrolase</keyword>
<evidence type="ECO:0000256" key="5">
    <source>
        <dbReference type="ARBA" id="ARBA00022759"/>
    </source>
</evidence>
<accession>A0A8H8NRT2</accession>
<protein>
    <recommendedName>
        <fullName evidence="1">RNA-directed DNA polymerase</fullName>
        <ecNumber evidence="1">2.7.7.49</ecNumber>
    </recommendedName>
</protein>
<organism evidence="13 14">
    <name type="scientific">Rhizoctonia solani</name>
    <dbReference type="NCBI Taxonomy" id="456999"/>
    <lineage>
        <taxon>Eukaryota</taxon>
        <taxon>Fungi</taxon>
        <taxon>Dikarya</taxon>
        <taxon>Basidiomycota</taxon>
        <taxon>Agaricomycotina</taxon>
        <taxon>Agaricomycetes</taxon>
        <taxon>Cantharellales</taxon>
        <taxon>Ceratobasidiaceae</taxon>
        <taxon>Rhizoctonia</taxon>
    </lineage>
</organism>
<dbReference type="InterPro" id="IPR005162">
    <property type="entry name" value="Retrotrans_gag_dom"/>
</dbReference>
<gene>
    <name evidence="13" type="ORF">RhiXN_02541</name>
</gene>
<dbReference type="Gene3D" id="2.40.70.10">
    <property type="entry name" value="Acid Proteases"/>
    <property type="match status" value="1"/>
</dbReference>
<dbReference type="GeneID" id="67024821"/>
<evidence type="ECO:0000256" key="1">
    <source>
        <dbReference type="ARBA" id="ARBA00012493"/>
    </source>
</evidence>
<evidence type="ECO:0000256" key="6">
    <source>
        <dbReference type="ARBA" id="ARBA00022801"/>
    </source>
</evidence>
<dbReference type="Pfam" id="PF17917">
    <property type="entry name" value="RT_RNaseH"/>
    <property type="match status" value="1"/>
</dbReference>
<dbReference type="CDD" id="cd09274">
    <property type="entry name" value="RNase_HI_RT_Ty3"/>
    <property type="match status" value="1"/>
</dbReference>
<dbReference type="Gene3D" id="1.10.340.70">
    <property type="match status" value="1"/>
</dbReference>
<keyword evidence="3" id="KW-0548">Nucleotidyltransferase</keyword>
<dbReference type="PANTHER" id="PTHR37984:SF5">
    <property type="entry name" value="PROTEIN NYNRIN-LIKE"/>
    <property type="match status" value="1"/>
</dbReference>
<dbReference type="InterPro" id="IPR043502">
    <property type="entry name" value="DNA/RNA_pol_sf"/>
</dbReference>
<sequence length="1148" mass="129027">MGPFLLSATAVKIGEFSLKRITHLLLGLLGQVERLEQEVTEIKEAGIETRTNVKNISQTVNVVKDGLKNLQLHGPRTPEDTKPLVMEATPRPLPKANPTGLVSRVSFWPKPPKGLPSFAQPTPVQAVPLQVPSLPISPHLQSPIGVPAPFPLAPATHYPALVKVDHPNAYTGKIGSKAKQWLTCMLAWTRLNLRMFPTNQEVLSFLLMNMKDSAGAWAHPHLDQLGSQQAIIQTVEGFKLEFLAAFGDPDATRAAKQKITTLTQSGTCADYITKFRTLAMELDWNNAALRGQFARGLHWEVSCQIATRKHRPCTLLELQNAALVINNALRKERASHPPKDSKPSRPSNPARGTSTGQATSGSKKLSNNPNFVLEEEQNRRRAASACIKCGKMGHKFAECCTGWKATPIKDKGRLRKPPRLAKNLDPNWEKIKEKQADILEVLIDSGATSSFLHPCTAELLCLPLIDLPHPHTVTMLNGSSPQAGKIWKKAHLTFLIDGKRMTETFLICNTGSHAAILGIKWLETHNPKIDWNSQTLSFPHNPPEHVAIAKEEEADPNPLEGVPSKYHQYAKVFGEEEFNKLPPHRHYNIGIELTEEGPLNLPLYSMTDAKSTTLKDWLRDKLKAGKIHPSKSLISSPVMFVPKKDGSRRLVVDYRRLNNRTKKNVYPLPHPDDLMAQLHGAKVFTKLDLQWGYNNVCVKEGDKWKTAFRTKYGLYKSLVMTFGLTNAPAAFQHFMNELFKDLLDVCVIIYLDDILIYSKDDASHTQHIHKVLKRLMDNQLFCKASKCTFHVTLVEYLGIIVLDKGFSLDKLKIQAVQEWPVPTKVKEVQLFLGFANFLCCFVANLSHMARPLHNLGLKDAITNAPVLCHADPSKPYFLETDASGAALGSILSQQQEDGRLHPLGFLSESFKGAKQNYNTHNKELLAIICSFEYWRIFLEGTQHPITIFTNHCNLEYWKESRTFNQHHAQWHLLLAGYNFQIVYRPGKQLGKPDALSRQADHADIPPEPQSMLPDLVFANIALVTPEKELQRQIESSLDQDKSLEEILQFLQNKSKAPPSIKRAFKDYEMEAGLLFYQGRIVVPDVGTLRTDLLCIFHNSPLAGHPGRQRTLELVSRNYYWPGIRAETYWHVDSCHKQRKIELAGIEPA</sequence>
<evidence type="ECO:0000256" key="10">
    <source>
        <dbReference type="SAM" id="MobiDB-lite"/>
    </source>
</evidence>
<proteinExistence type="predicted"/>
<dbReference type="Pfam" id="PF17921">
    <property type="entry name" value="Integrase_H2C2"/>
    <property type="match status" value="1"/>
</dbReference>
<keyword evidence="8" id="KW-0862">Zinc</keyword>
<keyword evidence="2" id="KW-0808">Transferase</keyword>
<dbReference type="PANTHER" id="PTHR37984">
    <property type="entry name" value="PROTEIN CBG26694"/>
    <property type="match status" value="1"/>
</dbReference>
<feature type="compositionally biased region" description="Basic and acidic residues" evidence="10">
    <location>
        <begin position="331"/>
        <end position="343"/>
    </location>
</feature>
<dbReference type="Gene3D" id="3.30.70.270">
    <property type="match status" value="2"/>
</dbReference>
<evidence type="ECO:0000256" key="4">
    <source>
        <dbReference type="ARBA" id="ARBA00022722"/>
    </source>
</evidence>
<evidence type="ECO:0000256" key="8">
    <source>
        <dbReference type="PROSITE-ProRule" id="PRU00047"/>
    </source>
</evidence>
<feature type="domain" description="Reverse transcriptase" evidence="12">
    <location>
        <begin position="622"/>
        <end position="836"/>
    </location>
</feature>
<dbReference type="InterPro" id="IPR021109">
    <property type="entry name" value="Peptidase_aspartic_dom_sf"/>
</dbReference>
<dbReference type="InterPro" id="IPR000477">
    <property type="entry name" value="RT_dom"/>
</dbReference>
<dbReference type="InterPro" id="IPR041373">
    <property type="entry name" value="RT_RNaseH"/>
</dbReference>
<dbReference type="Proteomes" id="UP000650533">
    <property type="component" value="Chromosome 3"/>
</dbReference>
<feature type="coiled-coil region" evidence="9">
    <location>
        <begin position="18"/>
        <end position="45"/>
    </location>
</feature>
<evidence type="ECO:0000256" key="9">
    <source>
        <dbReference type="SAM" id="Coils"/>
    </source>
</evidence>
<dbReference type="SUPFAM" id="SSF50630">
    <property type="entry name" value="Acid proteases"/>
    <property type="match status" value="1"/>
</dbReference>
<feature type="domain" description="CCHC-type" evidence="11">
    <location>
        <begin position="386"/>
        <end position="399"/>
    </location>
</feature>
<dbReference type="Gene3D" id="3.10.10.10">
    <property type="entry name" value="HIV Type 1 Reverse Transcriptase, subunit A, domain 1"/>
    <property type="match status" value="1"/>
</dbReference>
<dbReference type="InterPro" id="IPR050951">
    <property type="entry name" value="Retrovirus_Pol_polyprotein"/>
</dbReference>
<reference evidence="13" key="1">
    <citation type="submission" date="2020-05" db="EMBL/GenBank/DDBJ databases">
        <title>Evolutionary and genomic comparisons of hybrid uninucleate and nonhybrid Rhizoctonia fungi.</title>
        <authorList>
            <person name="Li C."/>
            <person name="Chen X."/>
        </authorList>
    </citation>
    <scope>NUCLEOTIDE SEQUENCE</scope>
    <source>
        <strain evidence="13">AG-1 IA</strain>
    </source>
</reference>
<keyword evidence="4" id="KW-0540">Nuclease</keyword>
<dbReference type="GO" id="GO:0004519">
    <property type="term" value="F:endonuclease activity"/>
    <property type="evidence" value="ECO:0007669"/>
    <property type="project" value="UniProtKB-KW"/>
</dbReference>
<dbReference type="PROSITE" id="PS50878">
    <property type="entry name" value="RT_POL"/>
    <property type="match status" value="1"/>
</dbReference>
<evidence type="ECO:0000256" key="7">
    <source>
        <dbReference type="ARBA" id="ARBA00022918"/>
    </source>
</evidence>
<name>A0A8H8NRT2_9AGAM</name>
<dbReference type="Pfam" id="PF03732">
    <property type="entry name" value="Retrotrans_gag"/>
    <property type="match status" value="1"/>
</dbReference>
<evidence type="ECO:0000256" key="3">
    <source>
        <dbReference type="ARBA" id="ARBA00022695"/>
    </source>
</evidence>
<evidence type="ECO:0000313" key="13">
    <source>
        <dbReference type="EMBL" id="QRW17617.1"/>
    </source>
</evidence>
<keyword evidence="8" id="KW-0863">Zinc-finger</keyword>
<dbReference type="InterPro" id="IPR001878">
    <property type="entry name" value="Znf_CCHC"/>
</dbReference>
<evidence type="ECO:0000313" key="14">
    <source>
        <dbReference type="Proteomes" id="UP000650533"/>
    </source>
</evidence>
<keyword evidence="7" id="KW-0695">RNA-directed DNA polymerase</keyword>
<dbReference type="EMBL" id="CP059660">
    <property type="protein sequence ID" value="QRW17617.1"/>
    <property type="molecule type" value="Genomic_DNA"/>
</dbReference>
<evidence type="ECO:0000259" key="11">
    <source>
        <dbReference type="PROSITE" id="PS50158"/>
    </source>
</evidence>
<feature type="region of interest" description="Disordered" evidence="10">
    <location>
        <begin position="331"/>
        <end position="376"/>
    </location>
</feature>